<dbReference type="Gene3D" id="3.60.110.10">
    <property type="entry name" value="Carbon-nitrogen hydrolase"/>
    <property type="match status" value="1"/>
</dbReference>
<evidence type="ECO:0000313" key="3">
    <source>
        <dbReference type="EMBL" id="GGZ54608.1"/>
    </source>
</evidence>
<organism evidence="3 4">
    <name type="scientific">Paraglaciecola chathamensis</name>
    <dbReference type="NCBI Taxonomy" id="368405"/>
    <lineage>
        <taxon>Bacteria</taxon>
        <taxon>Pseudomonadati</taxon>
        <taxon>Pseudomonadota</taxon>
        <taxon>Gammaproteobacteria</taxon>
        <taxon>Alteromonadales</taxon>
        <taxon>Alteromonadaceae</taxon>
        <taxon>Paraglaciecola</taxon>
    </lineage>
</organism>
<reference evidence="3" key="2">
    <citation type="submission" date="2020-09" db="EMBL/GenBank/DDBJ databases">
        <authorList>
            <person name="Sun Q."/>
            <person name="Kim S."/>
        </authorList>
    </citation>
    <scope>NUCLEOTIDE SEQUENCE</scope>
    <source>
        <strain evidence="3">KCTC 32337</strain>
    </source>
</reference>
<dbReference type="PANTHER" id="PTHR43674">
    <property type="entry name" value="NITRILASE C965.09-RELATED"/>
    <property type="match status" value="1"/>
</dbReference>
<dbReference type="AlphaFoldDB" id="A0A8H9LZ62"/>
<dbReference type="Proteomes" id="UP000622604">
    <property type="component" value="Unassembled WGS sequence"/>
</dbReference>
<proteinExistence type="predicted"/>
<dbReference type="RefSeq" id="WP_007990693.1">
    <property type="nucleotide sequence ID" value="NZ_BMZC01000003.1"/>
</dbReference>
<evidence type="ECO:0000259" key="2">
    <source>
        <dbReference type="PROSITE" id="PS50263"/>
    </source>
</evidence>
<evidence type="ECO:0000313" key="4">
    <source>
        <dbReference type="Proteomes" id="UP000622604"/>
    </source>
</evidence>
<name>A0A8H9LZ62_9ALTE</name>
<dbReference type="InterPro" id="IPR003010">
    <property type="entry name" value="C-N_Hydrolase"/>
</dbReference>
<protein>
    <submittedName>
        <fullName evidence="3">Hydrolase</fullName>
    </submittedName>
</protein>
<dbReference type="PANTHER" id="PTHR43674:SF16">
    <property type="entry name" value="CARBON-NITROGEN FAMILY, PUTATIVE (AFU_ORTHOLOGUE AFUA_5G02350)-RELATED"/>
    <property type="match status" value="1"/>
</dbReference>
<dbReference type="InterPro" id="IPR036526">
    <property type="entry name" value="C-N_Hydrolase_sf"/>
</dbReference>
<evidence type="ECO:0000256" key="1">
    <source>
        <dbReference type="ARBA" id="ARBA00022801"/>
    </source>
</evidence>
<reference evidence="3" key="1">
    <citation type="journal article" date="2014" name="Int. J. Syst. Evol. Microbiol.">
        <title>Complete genome sequence of Corynebacterium casei LMG S-19264T (=DSM 44701T), isolated from a smear-ripened cheese.</title>
        <authorList>
            <consortium name="US DOE Joint Genome Institute (JGI-PGF)"/>
            <person name="Walter F."/>
            <person name="Albersmeier A."/>
            <person name="Kalinowski J."/>
            <person name="Ruckert C."/>
        </authorList>
    </citation>
    <scope>NUCLEOTIDE SEQUENCE</scope>
    <source>
        <strain evidence="3">KCTC 32337</strain>
    </source>
</reference>
<dbReference type="InterPro" id="IPR050345">
    <property type="entry name" value="Aliph_Amidase/BUP"/>
</dbReference>
<accession>A0A8H9LZ62</accession>
<keyword evidence="1 3" id="KW-0378">Hydrolase</keyword>
<sequence>MSLAYTAVALQTRCFAINKLNVADARQKMIKNIRTVAGQVQGTKGFVGPSVKLVVLPEYFLTSFPLGESLSEWKEKGAIAQDGKEYDLLSEIAQKNNIYLSGNVYELDPHFRDLYFQTSFILGPNGDCVLRYRRLVSMFAPTPHDVLDKYLDVYGQDALFPVAKTELGNLACVASEEILYPEISRCLTMNGAEVLLHSSSEVGSVELTPKDIAKRARAVENLAYVVSANSAGIADIDFPAESTDGMSKLVDFKGRVMAEAGMGESMVANAELDITALRRYRNKPGMGNILSRQRNELFSAHYNQAVYPANTMLNAGQQVNVPERSHFIQTQLNSIQALKKAGVILPEQSDE</sequence>
<dbReference type="Pfam" id="PF00795">
    <property type="entry name" value="CN_hydrolase"/>
    <property type="match status" value="1"/>
</dbReference>
<dbReference type="GO" id="GO:0016811">
    <property type="term" value="F:hydrolase activity, acting on carbon-nitrogen (but not peptide) bonds, in linear amides"/>
    <property type="evidence" value="ECO:0007669"/>
    <property type="project" value="TreeGrafter"/>
</dbReference>
<dbReference type="CDD" id="cd07582">
    <property type="entry name" value="nitrilase_4"/>
    <property type="match status" value="1"/>
</dbReference>
<dbReference type="PROSITE" id="PS50263">
    <property type="entry name" value="CN_HYDROLASE"/>
    <property type="match status" value="1"/>
</dbReference>
<comment type="caution">
    <text evidence="3">The sequence shown here is derived from an EMBL/GenBank/DDBJ whole genome shotgun (WGS) entry which is preliminary data.</text>
</comment>
<dbReference type="EMBL" id="BMZC01000003">
    <property type="protein sequence ID" value="GGZ54608.1"/>
    <property type="molecule type" value="Genomic_DNA"/>
</dbReference>
<dbReference type="SUPFAM" id="SSF56317">
    <property type="entry name" value="Carbon-nitrogen hydrolase"/>
    <property type="match status" value="1"/>
</dbReference>
<feature type="domain" description="CN hydrolase" evidence="2">
    <location>
        <begin position="5"/>
        <end position="274"/>
    </location>
</feature>
<gene>
    <name evidence="3" type="ORF">GCM10011274_10680</name>
</gene>